<feature type="domain" description="HTH crp-type" evidence="5">
    <location>
        <begin position="157"/>
        <end position="232"/>
    </location>
</feature>
<evidence type="ECO:0000313" key="6">
    <source>
        <dbReference type="EMBL" id="PTQ90944.1"/>
    </source>
</evidence>
<proteinExistence type="predicted"/>
<dbReference type="PANTHER" id="PTHR24567:SF74">
    <property type="entry name" value="HTH-TYPE TRANSCRIPTIONAL REGULATOR ARCR"/>
    <property type="match status" value="1"/>
</dbReference>
<keyword evidence="7" id="KW-1185">Reference proteome</keyword>
<dbReference type="InterPro" id="IPR036388">
    <property type="entry name" value="WH-like_DNA-bd_sf"/>
</dbReference>
<reference evidence="6 7" key="1">
    <citation type="submission" date="2018-04" db="EMBL/GenBank/DDBJ databases">
        <title>Genomic Encyclopedia of Archaeal and Bacterial Type Strains, Phase II (KMG-II): from individual species to whole genera.</title>
        <authorList>
            <person name="Goeker M."/>
        </authorList>
    </citation>
    <scope>NUCLEOTIDE SEQUENCE [LARGE SCALE GENOMIC DNA]</scope>
    <source>
        <strain evidence="6 7">DSM 5822</strain>
    </source>
</reference>
<dbReference type="InterPro" id="IPR012318">
    <property type="entry name" value="HTH_CRP"/>
</dbReference>
<dbReference type="AlphaFoldDB" id="A0A2T5J2V6"/>
<dbReference type="SMART" id="SM00100">
    <property type="entry name" value="cNMP"/>
    <property type="match status" value="1"/>
</dbReference>
<protein>
    <submittedName>
        <fullName evidence="6">CRP-like cAMP-binding protein</fullName>
    </submittedName>
</protein>
<dbReference type="Pfam" id="PF13545">
    <property type="entry name" value="HTH_Crp_2"/>
    <property type="match status" value="1"/>
</dbReference>
<evidence type="ECO:0000256" key="1">
    <source>
        <dbReference type="ARBA" id="ARBA00023015"/>
    </source>
</evidence>
<dbReference type="InterPro" id="IPR000595">
    <property type="entry name" value="cNMP-bd_dom"/>
</dbReference>
<keyword evidence="2" id="KW-0238">DNA-binding</keyword>
<dbReference type="InterPro" id="IPR018490">
    <property type="entry name" value="cNMP-bd_dom_sf"/>
</dbReference>
<gene>
    <name evidence="6" type="ORF">C8N29_10113</name>
</gene>
<organism evidence="6 7">
    <name type="scientific">Agitococcus lubricus</name>
    <dbReference type="NCBI Taxonomy" id="1077255"/>
    <lineage>
        <taxon>Bacteria</taxon>
        <taxon>Pseudomonadati</taxon>
        <taxon>Pseudomonadota</taxon>
        <taxon>Gammaproteobacteria</taxon>
        <taxon>Moraxellales</taxon>
        <taxon>Moraxellaceae</taxon>
        <taxon>Agitococcus</taxon>
    </lineage>
</organism>
<dbReference type="Proteomes" id="UP000244223">
    <property type="component" value="Unassembled WGS sequence"/>
</dbReference>
<dbReference type="Gene3D" id="1.10.10.10">
    <property type="entry name" value="Winged helix-like DNA-binding domain superfamily/Winged helix DNA-binding domain"/>
    <property type="match status" value="1"/>
</dbReference>
<dbReference type="PROSITE" id="PS50042">
    <property type="entry name" value="CNMP_BINDING_3"/>
    <property type="match status" value="1"/>
</dbReference>
<dbReference type="CDD" id="cd00092">
    <property type="entry name" value="HTH_CRP"/>
    <property type="match status" value="1"/>
</dbReference>
<evidence type="ECO:0000256" key="2">
    <source>
        <dbReference type="ARBA" id="ARBA00023125"/>
    </source>
</evidence>
<dbReference type="SUPFAM" id="SSF51206">
    <property type="entry name" value="cAMP-binding domain-like"/>
    <property type="match status" value="1"/>
</dbReference>
<dbReference type="PROSITE" id="PS51063">
    <property type="entry name" value="HTH_CRP_2"/>
    <property type="match status" value="1"/>
</dbReference>
<dbReference type="InterPro" id="IPR014710">
    <property type="entry name" value="RmlC-like_jellyroll"/>
</dbReference>
<dbReference type="InterPro" id="IPR050397">
    <property type="entry name" value="Env_Response_Regulators"/>
</dbReference>
<dbReference type="SUPFAM" id="SSF46785">
    <property type="entry name" value="Winged helix' DNA-binding domain"/>
    <property type="match status" value="1"/>
</dbReference>
<dbReference type="PANTHER" id="PTHR24567">
    <property type="entry name" value="CRP FAMILY TRANSCRIPTIONAL REGULATORY PROTEIN"/>
    <property type="match status" value="1"/>
</dbReference>
<comment type="caution">
    <text evidence="6">The sequence shown here is derived from an EMBL/GenBank/DDBJ whole genome shotgun (WGS) entry which is preliminary data.</text>
</comment>
<dbReference type="GO" id="GO:0003700">
    <property type="term" value="F:DNA-binding transcription factor activity"/>
    <property type="evidence" value="ECO:0007669"/>
    <property type="project" value="TreeGrafter"/>
</dbReference>
<keyword evidence="3" id="KW-0804">Transcription</keyword>
<name>A0A2T5J2V6_9GAMM</name>
<dbReference type="GO" id="GO:0005829">
    <property type="term" value="C:cytosol"/>
    <property type="evidence" value="ECO:0007669"/>
    <property type="project" value="TreeGrafter"/>
</dbReference>
<dbReference type="Gene3D" id="2.60.120.10">
    <property type="entry name" value="Jelly Rolls"/>
    <property type="match status" value="1"/>
</dbReference>
<evidence type="ECO:0000313" key="7">
    <source>
        <dbReference type="Proteomes" id="UP000244223"/>
    </source>
</evidence>
<feature type="domain" description="Cyclic nucleotide-binding" evidence="4">
    <location>
        <begin position="21"/>
        <end position="143"/>
    </location>
</feature>
<dbReference type="SMART" id="SM00419">
    <property type="entry name" value="HTH_CRP"/>
    <property type="match status" value="1"/>
</dbReference>
<dbReference type="InterPro" id="IPR036390">
    <property type="entry name" value="WH_DNA-bd_sf"/>
</dbReference>
<dbReference type="EMBL" id="QAON01000001">
    <property type="protein sequence ID" value="PTQ90944.1"/>
    <property type="molecule type" value="Genomic_DNA"/>
</dbReference>
<evidence type="ECO:0000259" key="4">
    <source>
        <dbReference type="PROSITE" id="PS50042"/>
    </source>
</evidence>
<accession>A0A2T5J2V6</accession>
<evidence type="ECO:0000259" key="5">
    <source>
        <dbReference type="PROSITE" id="PS51063"/>
    </source>
</evidence>
<dbReference type="GO" id="GO:0003677">
    <property type="term" value="F:DNA binding"/>
    <property type="evidence" value="ECO:0007669"/>
    <property type="project" value="UniProtKB-KW"/>
</dbReference>
<dbReference type="CDD" id="cd00038">
    <property type="entry name" value="CAP_ED"/>
    <property type="match status" value="1"/>
</dbReference>
<keyword evidence="1" id="KW-0805">Transcription regulation</keyword>
<dbReference type="Pfam" id="PF00027">
    <property type="entry name" value="cNMP_binding"/>
    <property type="match status" value="1"/>
</dbReference>
<sequence length="243" mass="27305">MTAAVMTSAYDYLPLLKQGQWFSQLSHELQHQLLERASLHKLAANECIFARGDTFNGLFVVVNGLVRVVGYGHSESGKESLLALLDAPEWFGEISFFDRQPRPYDAWTVNPTTVIQLTPQVLDSILATNPDYWRQFSLLLIHKLRLTYAAIEHALVSPTISRLAYRLLMMANSPSTPQPTSAITRRILPISQDQLAHFLAVSRQTTNQLLKNLEQQGLIKLHRNNIEVLDMKALEALAESGAN</sequence>
<dbReference type="RefSeq" id="WP_170106829.1">
    <property type="nucleotide sequence ID" value="NZ_QAON01000001.1"/>
</dbReference>
<evidence type="ECO:0000256" key="3">
    <source>
        <dbReference type="ARBA" id="ARBA00023163"/>
    </source>
</evidence>